<dbReference type="Gene3D" id="2.60.470.10">
    <property type="entry name" value="Acid-sensing ion channels like domains"/>
    <property type="match status" value="1"/>
</dbReference>
<evidence type="ECO:0000256" key="1">
    <source>
        <dbReference type="ARBA" id="ARBA00004141"/>
    </source>
</evidence>
<name>A0ABM5KVT0_DIAVI</name>
<evidence type="ECO:0000256" key="6">
    <source>
        <dbReference type="ARBA" id="ARBA00022989"/>
    </source>
</evidence>
<accession>A0ABM5KVT0</accession>
<evidence type="ECO:0000256" key="13">
    <source>
        <dbReference type="SAM" id="Phobius"/>
    </source>
</evidence>
<keyword evidence="8 12" id="KW-0406">Ion transport</keyword>
<comment type="subcellular location">
    <subcellularLocation>
        <location evidence="1">Membrane</location>
        <topology evidence="1">Multi-pass membrane protein</topology>
    </subcellularLocation>
</comment>
<evidence type="ECO:0000256" key="5">
    <source>
        <dbReference type="ARBA" id="ARBA00022692"/>
    </source>
</evidence>
<evidence type="ECO:0008006" key="16">
    <source>
        <dbReference type="Google" id="ProtNLM"/>
    </source>
</evidence>
<protein>
    <recommendedName>
        <fullName evidence="16">Pickpocket protein 28-like</fullName>
    </recommendedName>
</protein>
<keyword evidence="6 13" id="KW-1133">Transmembrane helix</keyword>
<dbReference type="InterPro" id="IPR001873">
    <property type="entry name" value="ENaC"/>
</dbReference>
<evidence type="ECO:0000256" key="12">
    <source>
        <dbReference type="RuleBase" id="RU000679"/>
    </source>
</evidence>
<evidence type="ECO:0000256" key="3">
    <source>
        <dbReference type="ARBA" id="ARBA00022448"/>
    </source>
</evidence>
<dbReference type="GeneID" id="126889762"/>
<organism evidence="14 15">
    <name type="scientific">Diabrotica virgifera virgifera</name>
    <name type="common">western corn rootworm</name>
    <dbReference type="NCBI Taxonomy" id="50390"/>
    <lineage>
        <taxon>Eukaryota</taxon>
        <taxon>Metazoa</taxon>
        <taxon>Ecdysozoa</taxon>
        <taxon>Arthropoda</taxon>
        <taxon>Hexapoda</taxon>
        <taxon>Insecta</taxon>
        <taxon>Pterygota</taxon>
        <taxon>Neoptera</taxon>
        <taxon>Endopterygota</taxon>
        <taxon>Coleoptera</taxon>
        <taxon>Polyphaga</taxon>
        <taxon>Cucujiformia</taxon>
        <taxon>Chrysomeloidea</taxon>
        <taxon>Chrysomelidae</taxon>
        <taxon>Galerucinae</taxon>
        <taxon>Diabroticina</taxon>
        <taxon>Diabroticites</taxon>
        <taxon>Diabrotica</taxon>
    </lineage>
</organism>
<evidence type="ECO:0000256" key="2">
    <source>
        <dbReference type="ARBA" id="ARBA00007193"/>
    </source>
</evidence>
<proteinExistence type="inferred from homology"/>
<dbReference type="Proteomes" id="UP001652700">
    <property type="component" value="Unplaced"/>
</dbReference>
<reference evidence="14" key="1">
    <citation type="submission" date="2025-05" db="UniProtKB">
        <authorList>
            <consortium name="EnsemblMetazoa"/>
        </authorList>
    </citation>
    <scope>IDENTIFICATION</scope>
</reference>
<feature type="transmembrane region" description="Helical" evidence="13">
    <location>
        <begin position="466"/>
        <end position="490"/>
    </location>
</feature>
<keyword evidence="9 13" id="KW-0472">Membrane</keyword>
<keyword evidence="3 12" id="KW-0813">Transport</keyword>
<evidence type="ECO:0000256" key="7">
    <source>
        <dbReference type="ARBA" id="ARBA00023053"/>
    </source>
</evidence>
<evidence type="ECO:0000256" key="9">
    <source>
        <dbReference type="ARBA" id="ARBA00023136"/>
    </source>
</evidence>
<sequence length="505" mass="59134">MMENKRKINGKKCSKNIRKYCREYCEYTGIHGLRYFGEKRSMFEKICWFVVFVTSLMVCIAVIYKVYKKWQFAPIMVNFSSDEKDINEIPFPAVTICGEVRVSKEHFNYSHVLKNLVEKKELKPTELKHLQYMSLLCAENKIYCHEIPNVTTIDEEFYTFLAEGKTPFFDSCVWMGKDFDCNNIFRPIVTDEGLCYTFNMLEPKDIFNDISFIPEFDHKPEYPTFSHQWSVDYGYAPDAGVDTYPRRALLAGSTNSLVVNMYINPNDIDYACTSFQGFQIVLHQAVRYPLVQTHYFRVPMRKAIVVAITPVQMISSDDVKEYVPEKRECYMQGEKDLKFFSNYSQNNCQLECISNYTKLRCGCVAFYMPNSLDWRKLHLSITSAGNNYNECGCLPMCTMLDYETEITEIEYDRFKEYEAVGISKNGSKQEYAWSQLVIYFKKVNFIPHVRSELYGHLDFLSNVGGLLGLFIGFSLLSLFEIIYFMTIRIFCNMKLFKHWSGDHIQ</sequence>
<evidence type="ECO:0000256" key="10">
    <source>
        <dbReference type="ARBA" id="ARBA00023201"/>
    </source>
</evidence>
<feature type="transmembrane region" description="Helical" evidence="13">
    <location>
        <begin position="46"/>
        <end position="67"/>
    </location>
</feature>
<dbReference type="EnsemblMetazoa" id="XM_050658336.1">
    <property type="protein sequence ID" value="XP_050514293.1"/>
    <property type="gene ID" value="LOC126889762"/>
</dbReference>
<dbReference type="PANTHER" id="PTHR11690">
    <property type="entry name" value="AMILORIDE-SENSITIVE SODIUM CHANNEL-RELATED"/>
    <property type="match status" value="1"/>
</dbReference>
<dbReference type="PRINTS" id="PR01078">
    <property type="entry name" value="AMINACHANNEL"/>
</dbReference>
<dbReference type="Gene3D" id="1.10.287.770">
    <property type="entry name" value="YojJ-like"/>
    <property type="match status" value="1"/>
</dbReference>
<evidence type="ECO:0000256" key="11">
    <source>
        <dbReference type="ARBA" id="ARBA00023303"/>
    </source>
</evidence>
<evidence type="ECO:0000313" key="15">
    <source>
        <dbReference type="Proteomes" id="UP001652700"/>
    </source>
</evidence>
<dbReference type="Pfam" id="PF00858">
    <property type="entry name" value="ASC"/>
    <property type="match status" value="1"/>
</dbReference>
<keyword evidence="10 12" id="KW-0739">Sodium transport</keyword>
<comment type="similarity">
    <text evidence="2 12">Belongs to the amiloride-sensitive sodium channel (TC 1.A.6) family.</text>
</comment>
<keyword evidence="15" id="KW-1185">Reference proteome</keyword>
<dbReference type="RefSeq" id="XP_050514293.1">
    <property type="nucleotide sequence ID" value="XM_050658336.1"/>
</dbReference>
<keyword evidence="4 12" id="KW-0894">Sodium channel</keyword>
<evidence type="ECO:0000256" key="4">
    <source>
        <dbReference type="ARBA" id="ARBA00022461"/>
    </source>
</evidence>
<evidence type="ECO:0000256" key="8">
    <source>
        <dbReference type="ARBA" id="ARBA00023065"/>
    </source>
</evidence>
<evidence type="ECO:0000313" key="14">
    <source>
        <dbReference type="EnsemblMetazoa" id="XP_050514293.1"/>
    </source>
</evidence>
<keyword evidence="11 12" id="KW-0407">Ion channel</keyword>
<keyword evidence="5 12" id="KW-0812">Transmembrane</keyword>
<keyword evidence="7" id="KW-0915">Sodium</keyword>
<dbReference type="PANTHER" id="PTHR11690:SF288">
    <property type="entry name" value="AMILORIDE-SENSITIVE NA+ CHANNEL-RELATED"/>
    <property type="match status" value="1"/>
</dbReference>